<dbReference type="EMBL" id="JAIHNG010000100">
    <property type="protein sequence ID" value="KAI5960005.1"/>
    <property type="molecule type" value="Genomic_DNA"/>
</dbReference>
<organism evidence="1 2">
    <name type="scientific">Candida theae</name>
    <dbReference type="NCBI Taxonomy" id="1198502"/>
    <lineage>
        <taxon>Eukaryota</taxon>
        <taxon>Fungi</taxon>
        <taxon>Dikarya</taxon>
        <taxon>Ascomycota</taxon>
        <taxon>Saccharomycotina</taxon>
        <taxon>Pichiomycetes</taxon>
        <taxon>Debaryomycetaceae</taxon>
        <taxon>Candida/Lodderomyces clade</taxon>
        <taxon>Candida</taxon>
    </lineage>
</organism>
<accession>A0AAD5BGJ5</accession>
<protein>
    <submittedName>
        <fullName evidence="1">Uncharacterized protein</fullName>
    </submittedName>
</protein>
<dbReference type="RefSeq" id="XP_051609508.1">
    <property type="nucleotide sequence ID" value="XM_051751272.1"/>
</dbReference>
<gene>
    <name evidence="1" type="ORF">KGF57_002005</name>
</gene>
<sequence length="258" mass="30743">MSFEQIIKEEIDLVYSNIDHPYELDDTAWKPYVLIIAKKYARIFRFLHTMTNKHLTEKHLQKMFKTDLPVDRDKAVETFSTYLLNHFNNVSNLRIVDVMAQGGEKITLLQFYQRILSIEPAYTKRRIEESLEEVSKGIPNRHAIQDAMFDAVHGRMRKDGTAIFVDHLPVYVLRLHKYLKFEHFERVEKLLDLLYKEYILFITIDNYHFPGINRLCREIGIRPNYLEEHRGFNNEDVSFVSEFVEITAWNYKHPGSKE</sequence>
<comment type="caution">
    <text evidence="1">The sequence shown here is derived from an EMBL/GenBank/DDBJ whole genome shotgun (WGS) entry which is preliminary data.</text>
</comment>
<dbReference type="Proteomes" id="UP001204833">
    <property type="component" value="Unassembled WGS sequence"/>
</dbReference>
<evidence type="ECO:0000313" key="2">
    <source>
        <dbReference type="Proteomes" id="UP001204833"/>
    </source>
</evidence>
<reference evidence="1 2" key="1">
    <citation type="journal article" date="2022" name="DNA Res.">
        <title>Genome analysis of five recently described species of the CUG-Ser clade uncovers Candida theae as a new hybrid lineage with pathogenic potential in the Candida parapsilosis species complex.</title>
        <authorList>
            <person name="Mixao V."/>
            <person name="Del Olmo V."/>
            <person name="Hegedusova E."/>
            <person name="Saus E."/>
            <person name="Pryszcz L."/>
            <person name="Cillingova A."/>
            <person name="Nosek J."/>
            <person name="Gabaldon T."/>
        </authorList>
    </citation>
    <scope>NUCLEOTIDE SEQUENCE [LARGE SCALE GENOMIC DNA]</scope>
    <source>
        <strain evidence="1 2">CBS 12239</strain>
    </source>
</reference>
<keyword evidence="2" id="KW-1185">Reference proteome</keyword>
<proteinExistence type="predicted"/>
<evidence type="ECO:0000313" key="1">
    <source>
        <dbReference type="EMBL" id="KAI5960005.1"/>
    </source>
</evidence>
<dbReference type="GeneID" id="76150064"/>
<name>A0AAD5BGJ5_9ASCO</name>
<dbReference type="AlphaFoldDB" id="A0AAD5BGJ5"/>